<dbReference type="InterPro" id="IPR015202">
    <property type="entry name" value="GO-like_E_set"/>
</dbReference>
<dbReference type="AlphaFoldDB" id="A0A6A4IEQ4"/>
<dbReference type="CDD" id="cd02851">
    <property type="entry name" value="E_set_GO_C"/>
    <property type="match status" value="1"/>
</dbReference>
<evidence type="ECO:0008006" key="7">
    <source>
        <dbReference type="Google" id="ProtNLM"/>
    </source>
</evidence>
<dbReference type="Pfam" id="PF09118">
    <property type="entry name" value="GO-like_E_set"/>
    <property type="match status" value="1"/>
</dbReference>
<dbReference type="OrthoDB" id="2019572at2759"/>
<dbReference type="Gene3D" id="2.60.40.10">
    <property type="entry name" value="Immunoglobulins"/>
    <property type="match status" value="1"/>
</dbReference>
<dbReference type="InterPro" id="IPR013783">
    <property type="entry name" value="Ig-like_fold"/>
</dbReference>
<dbReference type="InterPro" id="IPR011043">
    <property type="entry name" value="Gal_Oxase/kelch_b-propeller"/>
</dbReference>
<dbReference type="EMBL" id="ML769394">
    <property type="protein sequence ID" value="KAE9407748.1"/>
    <property type="molecule type" value="Genomic_DNA"/>
</dbReference>
<organism evidence="5 6">
    <name type="scientific">Gymnopus androsaceus JB14</name>
    <dbReference type="NCBI Taxonomy" id="1447944"/>
    <lineage>
        <taxon>Eukaryota</taxon>
        <taxon>Fungi</taxon>
        <taxon>Dikarya</taxon>
        <taxon>Basidiomycota</taxon>
        <taxon>Agaricomycotina</taxon>
        <taxon>Agaricomycetes</taxon>
        <taxon>Agaricomycetidae</taxon>
        <taxon>Agaricales</taxon>
        <taxon>Marasmiineae</taxon>
        <taxon>Omphalotaceae</taxon>
        <taxon>Gymnopus</taxon>
    </lineage>
</organism>
<feature type="domain" description="Galactose oxidase-like Early set" evidence="4">
    <location>
        <begin position="465"/>
        <end position="558"/>
    </location>
</feature>
<feature type="domain" description="Glyoxal oxidase N-terminal" evidence="3">
    <location>
        <begin position="78"/>
        <end position="460"/>
    </location>
</feature>
<protein>
    <recommendedName>
        <fullName evidence="7">Copper radical oxidase</fullName>
    </recommendedName>
</protein>
<dbReference type="PANTHER" id="PTHR32208:SF96">
    <property type="entry name" value="GLYOXAL OXIDASE"/>
    <property type="match status" value="1"/>
</dbReference>
<reference evidence="5" key="1">
    <citation type="journal article" date="2019" name="Environ. Microbiol.">
        <title>Fungal ecological strategies reflected in gene transcription - a case study of two litter decomposers.</title>
        <authorList>
            <person name="Barbi F."/>
            <person name="Kohler A."/>
            <person name="Barry K."/>
            <person name="Baskaran P."/>
            <person name="Daum C."/>
            <person name="Fauchery L."/>
            <person name="Ihrmark K."/>
            <person name="Kuo A."/>
            <person name="LaButti K."/>
            <person name="Lipzen A."/>
            <person name="Morin E."/>
            <person name="Grigoriev I.V."/>
            <person name="Henrissat B."/>
            <person name="Lindahl B."/>
            <person name="Martin F."/>
        </authorList>
    </citation>
    <scope>NUCLEOTIDE SEQUENCE</scope>
    <source>
        <strain evidence="5">JB14</strain>
    </source>
</reference>
<evidence type="ECO:0000313" key="6">
    <source>
        <dbReference type="Proteomes" id="UP000799118"/>
    </source>
</evidence>
<dbReference type="Proteomes" id="UP000799118">
    <property type="component" value="Unassembled WGS sequence"/>
</dbReference>
<sequence length="596" mass="63311">MYQIRLRALSTFLLLVPLALASDHGGVGSRAFVTGSWSLVQQGTTGVSAMQLVVVSETSAVILDKVEHNPLMVDGHIAWGAELNINTRTVRVLNPTSNTWCATGSFIGNGTLVSTGGNPIVITGANGLQAVRLFTPCSDETCDILEDPTRIRLTSPRWYPSSARLSDGSIIIIGGSMIGGFINNASVNNPTYEFFPPKNINGRCFNGLQIPMQFLQDTLNANQFPIVEQLPDDTLFIAANQQAMIFDWKTNTEVLRLPNIPNGVRVTSPFSAGSVLFPLTPENNYTPEVMICGGSTISDTQASNTISAETPASAQCSRMVLTAKGIAAGWSVETMPVPRIMTDLILLPDGRVLIVNGAQTGVAGFVIPGVEVLHEVGNSFADNPAFTPVIYDPSAAAGSRFSSGGIPASTIARMYHSTATLTPNGTIMLAGSNPNTDFTEMNSTIKYPTEYRLEFLSPPYMSQARPAYTGLPVTVDYGSVFRLSITLPSEAKNVSVVLMDFGFATHGVHMDQRSVKLVSELSPSKETITVTGPPTPALYSPGPAFLFVVANGIPSFGHRTIIGTGASPPVDEGAIANMLNKTSDPSAEASPSTWST</sequence>
<evidence type="ECO:0000313" key="5">
    <source>
        <dbReference type="EMBL" id="KAE9407748.1"/>
    </source>
</evidence>
<evidence type="ECO:0000256" key="2">
    <source>
        <dbReference type="SAM" id="SignalP"/>
    </source>
</evidence>
<dbReference type="InterPro" id="IPR037293">
    <property type="entry name" value="Gal_Oxidase_central_sf"/>
</dbReference>
<dbReference type="SUPFAM" id="SSF50965">
    <property type="entry name" value="Galactose oxidase, central domain"/>
    <property type="match status" value="2"/>
</dbReference>
<keyword evidence="1 2" id="KW-0732">Signal</keyword>
<dbReference type="SUPFAM" id="SSF81296">
    <property type="entry name" value="E set domains"/>
    <property type="match status" value="1"/>
</dbReference>
<evidence type="ECO:0000256" key="1">
    <source>
        <dbReference type="ARBA" id="ARBA00022729"/>
    </source>
</evidence>
<keyword evidence="6" id="KW-1185">Reference proteome</keyword>
<feature type="chain" id="PRO_5025368884" description="Copper radical oxidase" evidence="2">
    <location>
        <begin position="22"/>
        <end position="596"/>
    </location>
</feature>
<proteinExistence type="predicted"/>
<dbReference type="Gene3D" id="2.130.10.80">
    <property type="entry name" value="Galactose oxidase/kelch, beta-propeller"/>
    <property type="match status" value="1"/>
</dbReference>
<name>A0A6A4IEQ4_9AGAR</name>
<dbReference type="Pfam" id="PF07250">
    <property type="entry name" value="Glyoxal_oxid_N"/>
    <property type="match status" value="1"/>
</dbReference>
<accession>A0A6A4IEQ4</accession>
<dbReference type="InterPro" id="IPR014756">
    <property type="entry name" value="Ig_E-set"/>
</dbReference>
<evidence type="ECO:0000259" key="3">
    <source>
        <dbReference type="Pfam" id="PF07250"/>
    </source>
</evidence>
<evidence type="ECO:0000259" key="4">
    <source>
        <dbReference type="Pfam" id="PF09118"/>
    </source>
</evidence>
<dbReference type="PANTHER" id="PTHR32208">
    <property type="entry name" value="SECRETED PROTEIN-RELATED"/>
    <property type="match status" value="1"/>
</dbReference>
<dbReference type="InterPro" id="IPR009880">
    <property type="entry name" value="Glyoxal_oxidase_N"/>
</dbReference>
<feature type="signal peptide" evidence="2">
    <location>
        <begin position="1"/>
        <end position="21"/>
    </location>
</feature>
<gene>
    <name evidence="5" type="ORF">BT96DRAFT_986393</name>
</gene>